<feature type="transmembrane region" description="Helical" evidence="1">
    <location>
        <begin position="6"/>
        <end position="26"/>
    </location>
</feature>
<keyword evidence="1" id="KW-0812">Transmembrane</keyword>
<evidence type="ECO:0000256" key="1">
    <source>
        <dbReference type="SAM" id="Phobius"/>
    </source>
</evidence>
<protein>
    <recommendedName>
        <fullName evidence="4">Transmembrane protein</fullName>
    </recommendedName>
</protein>
<sequence length="102" mass="11198">MNGLAMFLGMSLRFGGVGGLLSGILARSFHRAMMWAVGFGVLDTVLLTMASATSRFAPELILIAVFWGLVDWFLVGRFLQDAGLSRLRQSKQPRNKQSYVSS</sequence>
<evidence type="ECO:0008006" key="4">
    <source>
        <dbReference type="Google" id="ProtNLM"/>
    </source>
</evidence>
<evidence type="ECO:0000313" key="2">
    <source>
        <dbReference type="EMBL" id="EKE72583.1"/>
    </source>
</evidence>
<organism evidence="2 3">
    <name type="scientific">Celeribacter baekdonensis B30</name>
    <dbReference type="NCBI Taxonomy" id="1208323"/>
    <lineage>
        <taxon>Bacteria</taxon>
        <taxon>Pseudomonadati</taxon>
        <taxon>Pseudomonadota</taxon>
        <taxon>Alphaproteobacteria</taxon>
        <taxon>Rhodobacterales</taxon>
        <taxon>Roseobacteraceae</taxon>
        <taxon>Celeribacter</taxon>
    </lineage>
</organism>
<dbReference type="RefSeq" id="WP_009571218.1">
    <property type="nucleotide sequence ID" value="NZ_AMRK01000003.1"/>
</dbReference>
<dbReference type="OrthoDB" id="1353108at28211"/>
<proteinExistence type="predicted"/>
<name>K2JBY3_9RHOB</name>
<dbReference type="EMBL" id="AMRK01000003">
    <property type="protein sequence ID" value="EKE72583.1"/>
    <property type="molecule type" value="Genomic_DNA"/>
</dbReference>
<dbReference type="AlphaFoldDB" id="K2JBY3"/>
<keyword evidence="3" id="KW-1185">Reference proteome</keyword>
<feature type="transmembrane region" description="Helical" evidence="1">
    <location>
        <begin position="60"/>
        <end position="79"/>
    </location>
</feature>
<dbReference type="Proteomes" id="UP000006762">
    <property type="component" value="Unassembled WGS sequence"/>
</dbReference>
<gene>
    <name evidence="2" type="ORF">B30_06366</name>
</gene>
<keyword evidence="1" id="KW-0472">Membrane</keyword>
<comment type="caution">
    <text evidence="2">The sequence shown here is derived from an EMBL/GenBank/DDBJ whole genome shotgun (WGS) entry which is preliminary data.</text>
</comment>
<evidence type="ECO:0000313" key="3">
    <source>
        <dbReference type="Proteomes" id="UP000006762"/>
    </source>
</evidence>
<reference evidence="2 3" key="1">
    <citation type="submission" date="2012-09" db="EMBL/GenBank/DDBJ databases">
        <title>Celeribacter baekdonensis B30 Genome Sequencing.</title>
        <authorList>
            <person name="Wang W."/>
        </authorList>
    </citation>
    <scope>NUCLEOTIDE SEQUENCE [LARGE SCALE GENOMIC DNA]</scope>
    <source>
        <strain evidence="2 3">B30</strain>
    </source>
</reference>
<dbReference type="PATRIC" id="fig|1208323.3.peg.1312"/>
<feature type="transmembrane region" description="Helical" evidence="1">
    <location>
        <begin position="33"/>
        <end position="54"/>
    </location>
</feature>
<keyword evidence="1" id="KW-1133">Transmembrane helix</keyword>
<accession>K2JBY3</accession>